<protein>
    <submittedName>
        <fullName evidence="1">Uncharacterized protein</fullName>
    </submittedName>
</protein>
<proteinExistence type="predicted"/>
<gene>
    <name evidence="1" type="ORF">PoB_000234700</name>
</gene>
<reference evidence="1 2" key="1">
    <citation type="journal article" date="2021" name="Elife">
        <title>Chloroplast acquisition without the gene transfer in kleptoplastic sea slugs, Plakobranchus ocellatus.</title>
        <authorList>
            <person name="Maeda T."/>
            <person name="Takahashi S."/>
            <person name="Yoshida T."/>
            <person name="Shimamura S."/>
            <person name="Takaki Y."/>
            <person name="Nagai Y."/>
            <person name="Toyoda A."/>
            <person name="Suzuki Y."/>
            <person name="Arimoto A."/>
            <person name="Ishii H."/>
            <person name="Satoh N."/>
            <person name="Nishiyama T."/>
            <person name="Hasebe M."/>
            <person name="Maruyama T."/>
            <person name="Minagawa J."/>
            <person name="Obokata J."/>
            <person name="Shigenobu S."/>
        </authorList>
    </citation>
    <scope>NUCLEOTIDE SEQUENCE [LARGE SCALE GENOMIC DNA]</scope>
</reference>
<name>A0AAV3XZC8_9GAST</name>
<evidence type="ECO:0000313" key="1">
    <source>
        <dbReference type="EMBL" id="GFN75841.1"/>
    </source>
</evidence>
<organism evidence="1 2">
    <name type="scientific">Plakobranchus ocellatus</name>
    <dbReference type="NCBI Taxonomy" id="259542"/>
    <lineage>
        <taxon>Eukaryota</taxon>
        <taxon>Metazoa</taxon>
        <taxon>Spiralia</taxon>
        <taxon>Lophotrochozoa</taxon>
        <taxon>Mollusca</taxon>
        <taxon>Gastropoda</taxon>
        <taxon>Heterobranchia</taxon>
        <taxon>Euthyneura</taxon>
        <taxon>Panpulmonata</taxon>
        <taxon>Sacoglossa</taxon>
        <taxon>Placobranchoidea</taxon>
        <taxon>Plakobranchidae</taxon>
        <taxon>Plakobranchus</taxon>
    </lineage>
</organism>
<accession>A0AAV3XZC8</accession>
<sequence length="105" mass="12000">MWHIHAVANILRKTLQTIYLQNGKHTRSCHLQRKIVVRTSSAAASSLPHPANMLTGLFRKDMPEKTWFPNHFVVCLPGSGMSQKKRIFMSKNEDLSDIHLFVCCP</sequence>
<keyword evidence="2" id="KW-1185">Reference proteome</keyword>
<dbReference type="EMBL" id="BLXT01000300">
    <property type="protein sequence ID" value="GFN75841.1"/>
    <property type="molecule type" value="Genomic_DNA"/>
</dbReference>
<dbReference type="Proteomes" id="UP000735302">
    <property type="component" value="Unassembled WGS sequence"/>
</dbReference>
<evidence type="ECO:0000313" key="2">
    <source>
        <dbReference type="Proteomes" id="UP000735302"/>
    </source>
</evidence>
<comment type="caution">
    <text evidence="1">The sequence shown here is derived from an EMBL/GenBank/DDBJ whole genome shotgun (WGS) entry which is preliminary data.</text>
</comment>
<dbReference type="AlphaFoldDB" id="A0AAV3XZC8"/>